<proteinExistence type="predicted"/>
<feature type="domain" description="C-type lectin" evidence="6">
    <location>
        <begin position="308"/>
        <end position="355"/>
    </location>
</feature>
<comment type="subcellular location">
    <subcellularLocation>
        <location evidence="1">Membrane</location>
    </subcellularLocation>
</comment>
<evidence type="ECO:0000256" key="5">
    <source>
        <dbReference type="SAM" id="SignalP"/>
    </source>
</evidence>
<dbReference type="Pfam" id="PF26178">
    <property type="entry name" value="PI-PLC_cat"/>
    <property type="match status" value="1"/>
</dbReference>
<dbReference type="GO" id="GO:0004436">
    <property type="term" value="F:phosphatidylinositol diacylglycerol-lyase activity"/>
    <property type="evidence" value="ECO:0007669"/>
    <property type="project" value="UniProtKB-EC"/>
</dbReference>
<protein>
    <submittedName>
        <fullName evidence="7">Phosphatidylinositol-specific phospholipase C domain-containing protein</fullName>
    </submittedName>
</protein>
<dbReference type="EMBL" id="CP154858">
    <property type="protein sequence ID" value="XDT71656.1"/>
    <property type="molecule type" value="Genomic_DNA"/>
</dbReference>
<name>A0AB39UV37_9GAMM</name>
<evidence type="ECO:0000259" key="6">
    <source>
        <dbReference type="PROSITE" id="PS50041"/>
    </source>
</evidence>
<dbReference type="PANTHER" id="PTHR35518">
    <property type="entry name" value="MAINTENANCE OF TELOMOERE CAPPING"/>
    <property type="match status" value="1"/>
</dbReference>
<dbReference type="InterPro" id="IPR016186">
    <property type="entry name" value="C-type_lectin-like/link_sf"/>
</dbReference>
<dbReference type="GO" id="GO:0016020">
    <property type="term" value="C:membrane"/>
    <property type="evidence" value="ECO:0007669"/>
    <property type="project" value="UniProtKB-SubCell"/>
</dbReference>
<dbReference type="KEGG" id="tcd:AAIA72_12670"/>
<dbReference type="AlphaFoldDB" id="A0AB39UV37"/>
<dbReference type="PROSITE" id="PS50041">
    <property type="entry name" value="C_TYPE_LECTIN_2"/>
    <property type="match status" value="1"/>
</dbReference>
<dbReference type="InterPro" id="IPR016187">
    <property type="entry name" value="CTDL_fold"/>
</dbReference>
<dbReference type="InterPro" id="IPR051008">
    <property type="entry name" value="Telomere_Capping_Maintenance"/>
</dbReference>
<keyword evidence="4" id="KW-0472">Membrane</keyword>
<reference evidence="7" key="1">
    <citation type="submission" date="2024-05" db="EMBL/GenBank/DDBJ databases">
        <title>Genome sequencing of novel strain.</title>
        <authorList>
            <person name="Ganbat D."/>
            <person name="Ganbat S."/>
            <person name="Lee S.-J."/>
        </authorList>
    </citation>
    <scope>NUCLEOTIDE SEQUENCE</scope>
    <source>
        <strain evidence="7">SMD15-11</strain>
    </source>
</reference>
<dbReference type="InterPro" id="IPR017946">
    <property type="entry name" value="PLC-like_Pdiesterase_TIM-brl"/>
</dbReference>
<keyword evidence="3" id="KW-1133">Transmembrane helix</keyword>
<dbReference type="PROSITE" id="PS50007">
    <property type="entry name" value="PIPLC_X_DOMAIN"/>
    <property type="match status" value="1"/>
</dbReference>
<dbReference type="RefSeq" id="WP_369600682.1">
    <property type="nucleotide sequence ID" value="NZ_CP154858.1"/>
</dbReference>
<keyword evidence="5" id="KW-0732">Signal</keyword>
<dbReference type="PANTHER" id="PTHR35518:SF2">
    <property type="entry name" value="MAINTENANCE OF TELOMERE CAPPING PROTEIN 6"/>
    <property type="match status" value="1"/>
</dbReference>
<dbReference type="InterPro" id="IPR001304">
    <property type="entry name" value="C-type_lectin-like"/>
</dbReference>
<evidence type="ECO:0000256" key="1">
    <source>
        <dbReference type="ARBA" id="ARBA00004370"/>
    </source>
</evidence>
<organism evidence="7">
    <name type="scientific">Thermohahella caldifontis</name>
    <dbReference type="NCBI Taxonomy" id="3142973"/>
    <lineage>
        <taxon>Bacteria</taxon>
        <taxon>Pseudomonadati</taxon>
        <taxon>Pseudomonadota</taxon>
        <taxon>Gammaproteobacteria</taxon>
        <taxon>Oceanospirillales</taxon>
        <taxon>Hahellaceae</taxon>
        <taxon>Thermohahella</taxon>
    </lineage>
</organism>
<gene>
    <name evidence="7" type="ORF">AAIA72_12670</name>
</gene>
<sequence>MPHLNRFRRLRLTAFLLALLVSALARAGAVDDFENSWTARALALQRALDADQPLAQAFFPGTHNSYNSKAYQNATRYLDPNQRYSLTDQLRMGIRALELDVHYTFKIDGWPWNWGNRLLLCHGQDNHVGCSPADRYFRDGVAEIARWLDRNPSEVILLYIEDHMDGRYGDAIRTLSQAFGQRIFRPSGNGCQGIPMQISKTDILRAGKQVLIMTDGCRNTEWNRWVFGGFGDYLNGYPTGEVADLGTCLASRFSRAFFDSHIVRVYEDRTRLSATFGDPGDPLTPAALARAVQCGVNMPGMDMLSPGDGRLDAAVWSWQPGEPNDWAGQEDCAESLGNGRFNDLNCGEFRPFACQRPGTHDWYVTRQSAPWQEGDALCAAETGGQYRFAVPRNAWDNENLKAVKALLGAERVWLNYSDRITEGQWQAGF</sequence>
<dbReference type="Gene3D" id="3.10.100.10">
    <property type="entry name" value="Mannose-Binding Protein A, subunit A"/>
    <property type="match status" value="1"/>
</dbReference>
<dbReference type="SUPFAM" id="SSF56436">
    <property type="entry name" value="C-type lectin-like"/>
    <property type="match status" value="1"/>
</dbReference>
<dbReference type="SUPFAM" id="SSF51695">
    <property type="entry name" value="PLC-like phosphodiesterases"/>
    <property type="match status" value="1"/>
</dbReference>
<dbReference type="GO" id="GO:0008081">
    <property type="term" value="F:phosphoric diester hydrolase activity"/>
    <property type="evidence" value="ECO:0007669"/>
    <property type="project" value="InterPro"/>
</dbReference>
<evidence type="ECO:0000256" key="3">
    <source>
        <dbReference type="ARBA" id="ARBA00022989"/>
    </source>
</evidence>
<feature type="signal peptide" evidence="5">
    <location>
        <begin position="1"/>
        <end position="27"/>
    </location>
</feature>
<evidence type="ECO:0000313" key="7">
    <source>
        <dbReference type="EMBL" id="XDT71656.1"/>
    </source>
</evidence>
<feature type="chain" id="PRO_5044246824" evidence="5">
    <location>
        <begin position="28"/>
        <end position="429"/>
    </location>
</feature>
<dbReference type="Gene3D" id="3.20.20.190">
    <property type="entry name" value="Phosphatidylinositol (PI) phosphodiesterase"/>
    <property type="match status" value="1"/>
</dbReference>
<evidence type="ECO:0000256" key="2">
    <source>
        <dbReference type="ARBA" id="ARBA00022692"/>
    </source>
</evidence>
<keyword evidence="2" id="KW-0812">Transmembrane</keyword>
<accession>A0AB39UV37</accession>
<evidence type="ECO:0000256" key="4">
    <source>
        <dbReference type="ARBA" id="ARBA00023136"/>
    </source>
</evidence>
<dbReference type="GO" id="GO:0006629">
    <property type="term" value="P:lipid metabolic process"/>
    <property type="evidence" value="ECO:0007669"/>
    <property type="project" value="InterPro"/>
</dbReference>